<dbReference type="CDD" id="cd00038">
    <property type="entry name" value="CAP_ED"/>
    <property type="match status" value="1"/>
</dbReference>
<dbReference type="InterPro" id="IPR018490">
    <property type="entry name" value="cNMP-bd_dom_sf"/>
</dbReference>
<keyword evidence="1" id="KW-0805">Transcription regulation</keyword>
<dbReference type="PANTHER" id="PTHR24567">
    <property type="entry name" value="CRP FAMILY TRANSCRIPTIONAL REGULATORY PROTEIN"/>
    <property type="match status" value="1"/>
</dbReference>
<evidence type="ECO:0000256" key="3">
    <source>
        <dbReference type="ARBA" id="ARBA00023163"/>
    </source>
</evidence>
<dbReference type="InterPro" id="IPR036388">
    <property type="entry name" value="WH-like_DNA-bd_sf"/>
</dbReference>
<dbReference type="InterPro" id="IPR014710">
    <property type="entry name" value="RmlC-like_jellyroll"/>
</dbReference>
<dbReference type="InterPro" id="IPR000595">
    <property type="entry name" value="cNMP-bd_dom"/>
</dbReference>
<keyword evidence="3" id="KW-0804">Transcription</keyword>
<accession>A0A4Q0MI36</accession>
<dbReference type="SUPFAM" id="SSF46785">
    <property type="entry name" value="Winged helix' DNA-binding domain"/>
    <property type="match status" value="1"/>
</dbReference>
<dbReference type="Proteomes" id="UP000289708">
    <property type="component" value="Unassembled WGS sequence"/>
</dbReference>
<evidence type="ECO:0000259" key="5">
    <source>
        <dbReference type="PROSITE" id="PS51063"/>
    </source>
</evidence>
<dbReference type="PROSITE" id="PS51063">
    <property type="entry name" value="HTH_CRP_2"/>
    <property type="match status" value="1"/>
</dbReference>
<gene>
    <name evidence="6" type="ORF">EK403_12005</name>
</gene>
<protein>
    <submittedName>
        <fullName evidence="6">Cyclic nucleotide-binding domain-containing protein</fullName>
    </submittedName>
</protein>
<dbReference type="PRINTS" id="PR00034">
    <property type="entry name" value="HTHCRP"/>
</dbReference>
<evidence type="ECO:0000313" key="6">
    <source>
        <dbReference type="EMBL" id="RXF73198.1"/>
    </source>
</evidence>
<dbReference type="InterPro" id="IPR036390">
    <property type="entry name" value="WH_DNA-bd_sf"/>
</dbReference>
<evidence type="ECO:0000313" key="7">
    <source>
        <dbReference type="Proteomes" id="UP000289708"/>
    </source>
</evidence>
<dbReference type="Gene3D" id="2.60.120.10">
    <property type="entry name" value="Jelly Rolls"/>
    <property type="match status" value="1"/>
</dbReference>
<dbReference type="InterPro" id="IPR050397">
    <property type="entry name" value="Env_Response_Regulators"/>
</dbReference>
<dbReference type="Pfam" id="PF00027">
    <property type="entry name" value="cNMP_binding"/>
    <property type="match status" value="1"/>
</dbReference>
<keyword evidence="7" id="KW-1185">Reference proteome</keyword>
<dbReference type="OrthoDB" id="667966at2"/>
<feature type="domain" description="Cyclic nucleotide-binding" evidence="4">
    <location>
        <begin position="50"/>
        <end position="119"/>
    </location>
</feature>
<dbReference type="SUPFAM" id="SSF51206">
    <property type="entry name" value="cAMP-binding domain-like"/>
    <property type="match status" value="1"/>
</dbReference>
<feature type="domain" description="HTH crp-type" evidence="5">
    <location>
        <begin position="181"/>
        <end position="254"/>
    </location>
</feature>
<dbReference type="AlphaFoldDB" id="A0A4Q0MI36"/>
<sequence>MHIQQPASVSAFSPEILSAAYRDARAAEVAHCEDAPRGRCSACPVRGLSVCAALAQDELPRLEQLSDPVRFRAGETILLEGDPAGAVYNLKAGMVRLYRILPDGRRQIVGFMMPGDFIGLSLSDRNGFSADAVDDVAACRFDRAAYTKFVGQTPHLLRQMHEAASHELTIAQDHMVLLGRRSAEEKVASFLMSQRDRMRRLGASVVTLALPMSRTDLADHLGLTIETVSRVISRLARARVVLVVPNGVRLLDLAKLESLAAS</sequence>
<dbReference type="CDD" id="cd00092">
    <property type="entry name" value="HTH_CRP"/>
    <property type="match status" value="1"/>
</dbReference>
<dbReference type="GO" id="GO:0003677">
    <property type="term" value="F:DNA binding"/>
    <property type="evidence" value="ECO:0007669"/>
    <property type="project" value="UniProtKB-KW"/>
</dbReference>
<dbReference type="GO" id="GO:0003700">
    <property type="term" value="F:DNA-binding transcription factor activity"/>
    <property type="evidence" value="ECO:0007669"/>
    <property type="project" value="TreeGrafter"/>
</dbReference>
<dbReference type="InterPro" id="IPR012318">
    <property type="entry name" value="HTH_CRP"/>
</dbReference>
<comment type="caution">
    <text evidence="6">The sequence shown here is derived from an EMBL/GenBank/DDBJ whole genome shotgun (WGS) entry which is preliminary data.</text>
</comment>
<evidence type="ECO:0000256" key="1">
    <source>
        <dbReference type="ARBA" id="ARBA00023015"/>
    </source>
</evidence>
<reference evidence="6 7" key="1">
    <citation type="submission" date="2018-12" db="EMBL/GenBank/DDBJ databases">
        <title>bacterium Hansschlegelia zhihuaiae S113.</title>
        <authorList>
            <person name="He J."/>
        </authorList>
    </citation>
    <scope>NUCLEOTIDE SEQUENCE [LARGE SCALE GENOMIC DNA]</scope>
    <source>
        <strain evidence="6 7">S 113</strain>
    </source>
</reference>
<proteinExistence type="predicted"/>
<dbReference type="PANTHER" id="PTHR24567:SF75">
    <property type="entry name" value="FUMARATE AND NITRATE REDUCTION REGULATORY PROTEIN"/>
    <property type="match status" value="1"/>
</dbReference>
<dbReference type="SMART" id="SM00419">
    <property type="entry name" value="HTH_CRP"/>
    <property type="match status" value="1"/>
</dbReference>
<dbReference type="RefSeq" id="WP_128777729.1">
    <property type="nucleotide sequence ID" value="NZ_RYFI01000010.1"/>
</dbReference>
<dbReference type="Pfam" id="PF13545">
    <property type="entry name" value="HTH_Crp_2"/>
    <property type="match status" value="1"/>
</dbReference>
<organism evidence="6 7">
    <name type="scientific">Hansschlegelia zhihuaiae</name>
    <dbReference type="NCBI Taxonomy" id="405005"/>
    <lineage>
        <taxon>Bacteria</taxon>
        <taxon>Pseudomonadati</taxon>
        <taxon>Pseudomonadota</taxon>
        <taxon>Alphaproteobacteria</taxon>
        <taxon>Hyphomicrobiales</taxon>
        <taxon>Methylopilaceae</taxon>
        <taxon>Hansschlegelia</taxon>
    </lineage>
</organism>
<evidence type="ECO:0000256" key="2">
    <source>
        <dbReference type="ARBA" id="ARBA00023125"/>
    </source>
</evidence>
<keyword evidence="2" id="KW-0238">DNA-binding</keyword>
<name>A0A4Q0MI36_9HYPH</name>
<dbReference type="Gene3D" id="1.10.10.10">
    <property type="entry name" value="Winged helix-like DNA-binding domain superfamily/Winged helix DNA-binding domain"/>
    <property type="match status" value="1"/>
</dbReference>
<evidence type="ECO:0000259" key="4">
    <source>
        <dbReference type="PROSITE" id="PS50042"/>
    </source>
</evidence>
<dbReference type="PROSITE" id="PS50042">
    <property type="entry name" value="CNMP_BINDING_3"/>
    <property type="match status" value="1"/>
</dbReference>
<dbReference type="SMART" id="SM00100">
    <property type="entry name" value="cNMP"/>
    <property type="match status" value="1"/>
</dbReference>
<dbReference type="EMBL" id="RYFI01000010">
    <property type="protein sequence ID" value="RXF73198.1"/>
    <property type="molecule type" value="Genomic_DNA"/>
</dbReference>
<dbReference type="GO" id="GO:0005829">
    <property type="term" value="C:cytosol"/>
    <property type="evidence" value="ECO:0007669"/>
    <property type="project" value="TreeGrafter"/>
</dbReference>